<evidence type="ECO:0008006" key="4">
    <source>
        <dbReference type="Google" id="ProtNLM"/>
    </source>
</evidence>
<gene>
    <name evidence="2" type="ORF">Pa4123_01770</name>
</gene>
<protein>
    <recommendedName>
        <fullName evidence="4">Head-to-tail adaptor</fullName>
    </recommendedName>
</protein>
<reference evidence="2" key="1">
    <citation type="submission" date="2022-12" db="EMBL/GenBank/DDBJ databases">
        <title>New Phytohabitans aurantiacus sp. RD004123 nov., an actinomycete isolated from soil.</title>
        <authorList>
            <person name="Triningsih D.W."/>
            <person name="Harunari E."/>
            <person name="Igarashi Y."/>
        </authorList>
    </citation>
    <scope>NUCLEOTIDE SEQUENCE</scope>
    <source>
        <strain evidence="2">RD004123</strain>
    </source>
</reference>
<evidence type="ECO:0000256" key="1">
    <source>
        <dbReference type="SAM" id="MobiDB-lite"/>
    </source>
</evidence>
<comment type="caution">
    <text evidence="2">The sequence shown here is derived from an EMBL/GenBank/DDBJ whole genome shotgun (WGS) entry which is preliminary data.</text>
</comment>
<sequence>MADLPPLATAAQLAVRLGYGDAGFPTEAETDRAQALLVEVSELIRDEAGKTWVDGGGALDGVPSRVEKICLAAAARAFTNPEALTQRSIADSSKSFDRSGREGGEDVYLTDAEERAVRKAAGGSSFRAVTLESPYSGDATESLLGS</sequence>
<accession>A0ABQ5QNN9</accession>
<dbReference type="RefSeq" id="WP_281891747.1">
    <property type="nucleotide sequence ID" value="NZ_BSDI01000001.1"/>
</dbReference>
<evidence type="ECO:0000313" key="3">
    <source>
        <dbReference type="Proteomes" id="UP001144280"/>
    </source>
</evidence>
<feature type="compositionally biased region" description="Basic and acidic residues" evidence="1">
    <location>
        <begin position="94"/>
        <end position="104"/>
    </location>
</feature>
<dbReference type="Proteomes" id="UP001144280">
    <property type="component" value="Unassembled WGS sequence"/>
</dbReference>
<organism evidence="2 3">
    <name type="scientific">Phytohabitans aurantiacus</name>
    <dbReference type="NCBI Taxonomy" id="3016789"/>
    <lineage>
        <taxon>Bacteria</taxon>
        <taxon>Bacillati</taxon>
        <taxon>Actinomycetota</taxon>
        <taxon>Actinomycetes</taxon>
        <taxon>Micromonosporales</taxon>
        <taxon>Micromonosporaceae</taxon>
    </lineage>
</organism>
<feature type="region of interest" description="Disordered" evidence="1">
    <location>
        <begin position="88"/>
        <end position="109"/>
    </location>
</feature>
<name>A0ABQ5QNN9_9ACTN</name>
<dbReference type="EMBL" id="BSDI01000001">
    <property type="protein sequence ID" value="GLH94905.1"/>
    <property type="molecule type" value="Genomic_DNA"/>
</dbReference>
<proteinExistence type="predicted"/>
<evidence type="ECO:0000313" key="2">
    <source>
        <dbReference type="EMBL" id="GLH94905.1"/>
    </source>
</evidence>
<keyword evidence="3" id="KW-1185">Reference proteome</keyword>